<evidence type="ECO:0000256" key="8">
    <source>
        <dbReference type="ARBA" id="ARBA00023040"/>
    </source>
</evidence>
<dbReference type="SMART" id="SM00364">
    <property type="entry name" value="LRR_BAC"/>
    <property type="match status" value="4"/>
</dbReference>
<feature type="transmembrane region" description="Helical" evidence="14">
    <location>
        <begin position="609"/>
        <end position="630"/>
    </location>
</feature>
<reference evidence="17 18" key="1">
    <citation type="journal article" date="2009" name="Science">
        <title>Genome sequence, comparative analysis, and population genetics of the domestic horse.</title>
        <authorList>
            <consortium name="Broad Institute Genome Sequencing Platform"/>
            <consortium name="Broad Institute Whole Genome Assembly Team"/>
            <person name="Wade C.M."/>
            <person name="Giulotto E."/>
            <person name="Sigurdsson S."/>
            <person name="Zoli M."/>
            <person name="Gnerre S."/>
            <person name="Imsland F."/>
            <person name="Lear T.L."/>
            <person name="Adelson D.L."/>
            <person name="Bailey E."/>
            <person name="Bellone R.R."/>
            <person name="Bloecker H."/>
            <person name="Distl O."/>
            <person name="Edgar R.C."/>
            <person name="Garber M."/>
            <person name="Leeb T."/>
            <person name="Mauceli E."/>
            <person name="MacLeod J.N."/>
            <person name="Penedo M.C.T."/>
            <person name="Raison J.M."/>
            <person name="Sharpe T."/>
            <person name="Vogel J."/>
            <person name="Andersson L."/>
            <person name="Antczak D.F."/>
            <person name="Biagi T."/>
            <person name="Binns M.M."/>
            <person name="Chowdhary B.P."/>
            <person name="Coleman S.J."/>
            <person name="Della Valle G."/>
            <person name="Fryc S."/>
            <person name="Guerin G."/>
            <person name="Hasegawa T."/>
            <person name="Hill E.W."/>
            <person name="Jurka J."/>
            <person name="Kiialainen A."/>
            <person name="Lindgren G."/>
            <person name="Liu J."/>
            <person name="Magnani E."/>
            <person name="Mickelson J.R."/>
            <person name="Murray J."/>
            <person name="Nergadze S.G."/>
            <person name="Onofrio R."/>
            <person name="Pedroni S."/>
            <person name="Piras M.F."/>
            <person name="Raudsepp T."/>
            <person name="Rocchi M."/>
            <person name="Roeed K.H."/>
            <person name="Ryder O.A."/>
            <person name="Searle S."/>
            <person name="Skow L."/>
            <person name="Swinburne J.E."/>
            <person name="Syvaenen A.C."/>
            <person name="Tozaki T."/>
            <person name="Valberg S.J."/>
            <person name="Vaudin M."/>
            <person name="White J.R."/>
            <person name="Zody M.C."/>
            <person name="Lander E.S."/>
            <person name="Lindblad-Toh K."/>
        </authorList>
    </citation>
    <scope>NUCLEOTIDE SEQUENCE [LARGE SCALE GENOMIC DNA]</scope>
    <source>
        <strain evidence="17 18">Thoroughbred</strain>
    </source>
</reference>
<dbReference type="InterPro" id="IPR032675">
    <property type="entry name" value="LRR_dom_sf"/>
</dbReference>
<dbReference type="Bgee" id="ENSECAG00000011949">
    <property type="expression patterns" value="Expressed in zone of skin and 8 other cell types or tissues"/>
</dbReference>
<dbReference type="PANTHER" id="PTHR24372:SF71">
    <property type="entry name" value="LEUCINE-RICH REPEAT-CONTAINING G-PROTEIN COUPLED RECEPTOR 5"/>
    <property type="match status" value="1"/>
</dbReference>
<evidence type="ECO:0000256" key="3">
    <source>
        <dbReference type="ARBA" id="ARBA00022614"/>
    </source>
</evidence>
<dbReference type="InterPro" id="IPR002131">
    <property type="entry name" value="Gphrmn_rcpt_fam"/>
</dbReference>
<evidence type="ECO:0000313" key="18">
    <source>
        <dbReference type="Proteomes" id="UP000002281"/>
    </source>
</evidence>
<dbReference type="GeneTree" id="ENSGT00940000160214"/>
<dbReference type="Pfam" id="PF13855">
    <property type="entry name" value="LRR_8"/>
    <property type="match status" value="3"/>
</dbReference>
<name>A0A5F5PLC4_HORSE</name>
<evidence type="ECO:0000256" key="1">
    <source>
        <dbReference type="ARBA" id="ARBA00004651"/>
    </source>
</evidence>
<dbReference type="InterPro" id="IPR000276">
    <property type="entry name" value="GPCR_Rhodpsn"/>
</dbReference>
<keyword evidence="8" id="KW-0297">G-protein coupled receptor</keyword>
<keyword evidence="4 14" id="KW-0812">Transmembrane</keyword>
<protein>
    <submittedName>
        <fullName evidence="17">Leucine rich repeat containing G protein-coupled receptor 5</fullName>
    </submittedName>
</protein>
<evidence type="ECO:0000256" key="14">
    <source>
        <dbReference type="SAM" id="Phobius"/>
    </source>
</evidence>
<evidence type="ECO:0000256" key="10">
    <source>
        <dbReference type="ARBA" id="ARBA00023157"/>
    </source>
</evidence>
<feature type="chain" id="PRO_5023917142" evidence="15">
    <location>
        <begin position="22"/>
        <end position="835"/>
    </location>
</feature>
<dbReference type="PROSITE" id="PS51450">
    <property type="entry name" value="LRR"/>
    <property type="match status" value="4"/>
</dbReference>
<evidence type="ECO:0000256" key="4">
    <source>
        <dbReference type="ARBA" id="ARBA00022692"/>
    </source>
</evidence>
<feature type="transmembrane region" description="Helical" evidence="14">
    <location>
        <begin position="567"/>
        <end position="588"/>
    </location>
</feature>
<feature type="signal peptide" evidence="15">
    <location>
        <begin position="1"/>
        <end position="21"/>
    </location>
</feature>
<dbReference type="PRINTS" id="PR00019">
    <property type="entry name" value="LEURICHRPT"/>
</dbReference>
<dbReference type="PROSITE" id="PS50262">
    <property type="entry name" value="G_PROTEIN_RECEP_F1_2"/>
    <property type="match status" value="1"/>
</dbReference>
<keyword evidence="11" id="KW-0675">Receptor</keyword>
<dbReference type="AlphaFoldDB" id="A0A5F5PLC4"/>
<dbReference type="Proteomes" id="UP000002281">
    <property type="component" value="Chromosome 6"/>
</dbReference>
<proteinExistence type="predicted"/>
<keyword evidence="10" id="KW-1015">Disulfide bond</keyword>
<keyword evidence="18" id="KW-1185">Reference proteome</keyword>
<keyword evidence="5 15" id="KW-0732">Signal</keyword>
<evidence type="ECO:0000256" key="15">
    <source>
        <dbReference type="SAM" id="SignalP"/>
    </source>
</evidence>
<evidence type="ECO:0000256" key="13">
    <source>
        <dbReference type="ARBA" id="ARBA00023224"/>
    </source>
</evidence>
<comment type="subcellular location">
    <subcellularLocation>
        <location evidence="1">Cell membrane</location>
        <topology evidence="1">Multi-pass membrane protein</topology>
    </subcellularLocation>
</comment>
<dbReference type="Pfam" id="PF00560">
    <property type="entry name" value="LRR_1"/>
    <property type="match status" value="2"/>
</dbReference>
<dbReference type="Ensembl" id="ENSECAT00000073787.2">
    <property type="protein sequence ID" value="ENSECAP00000049076.1"/>
    <property type="gene ID" value="ENSECAG00000011949.4"/>
</dbReference>
<dbReference type="FunFam" id="1.20.1070.10:FF:000028">
    <property type="entry name" value="leucine-rich repeat-containing G-protein coupled receptor 4 isoform X1"/>
    <property type="match status" value="1"/>
</dbReference>
<dbReference type="PANTHER" id="PTHR24372">
    <property type="entry name" value="GLYCOPROTEIN HORMONE RECEPTOR"/>
    <property type="match status" value="1"/>
</dbReference>
<evidence type="ECO:0000256" key="6">
    <source>
        <dbReference type="ARBA" id="ARBA00022737"/>
    </source>
</evidence>
<keyword evidence="9 14" id="KW-0472">Membrane</keyword>
<evidence type="ECO:0000256" key="9">
    <source>
        <dbReference type="ARBA" id="ARBA00023136"/>
    </source>
</evidence>
<dbReference type="SMART" id="SM00369">
    <property type="entry name" value="LRR_TYP"/>
    <property type="match status" value="13"/>
</dbReference>
<dbReference type="Pfam" id="PF00001">
    <property type="entry name" value="7tm_1"/>
    <property type="match status" value="1"/>
</dbReference>
<dbReference type="Gene3D" id="3.80.10.10">
    <property type="entry name" value="Ribonuclease Inhibitor"/>
    <property type="match status" value="1"/>
</dbReference>
<dbReference type="PRINTS" id="PR00237">
    <property type="entry name" value="GPCRRHODOPSN"/>
</dbReference>
<dbReference type="GO" id="GO:0004930">
    <property type="term" value="F:G protein-coupled receptor activity"/>
    <property type="evidence" value="ECO:0007669"/>
    <property type="project" value="UniProtKB-KW"/>
</dbReference>
<keyword evidence="2" id="KW-1003">Cell membrane</keyword>
<dbReference type="VGNC" id="VGNC:19650">
    <property type="gene designation" value="LGR5"/>
</dbReference>
<feature type="domain" description="G-protein coupled receptors family 1 profile" evidence="16">
    <location>
        <begin position="502"/>
        <end position="748"/>
    </location>
</feature>
<evidence type="ECO:0000313" key="19">
    <source>
        <dbReference type="VGNC" id="VGNC:19650"/>
    </source>
</evidence>
<feature type="transmembrane region" description="Helical" evidence="14">
    <location>
        <begin position="731"/>
        <end position="751"/>
    </location>
</feature>
<dbReference type="PRINTS" id="PR00373">
    <property type="entry name" value="GLYCHORMONER"/>
</dbReference>
<feature type="transmembrane region" description="Helical" evidence="14">
    <location>
        <begin position="650"/>
        <end position="675"/>
    </location>
</feature>
<dbReference type="SUPFAM" id="SSF81321">
    <property type="entry name" value="Family A G protein-coupled receptor-like"/>
    <property type="match status" value="1"/>
</dbReference>
<evidence type="ECO:0000256" key="5">
    <source>
        <dbReference type="ARBA" id="ARBA00022729"/>
    </source>
</evidence>
<dbReference type="GO" id="GO:0005886">
    <property type="term" value="C:plasma membrane"/>
    <property type="evidence" value="ECO:0007669"/>
    <property type="project" value="UniProtKB-SubCell"/>
</dbReference>
<accession>A0A5F5PLC4</accession>
<dbReference type="FunFam" id="3.80.10.10:FF:000770">
    <property type="entry name" value="Uncharacterized protein"/>
    <property type="match status" value="1"/>
</dbReference>
<feature type="transmembrane region" description="Helical" evidence="14">
    <location>
        <begin position="523"/>
        <end position="547"/>
    </location>
</feature>
<feature type="transmembrane region" description="Helical" evidence="14">
    <location>
        <begin position="696"/>
        <end position="719"/>
    </location>
</feature>
<evidence type="ECO:0000259" key="16">
    <source>
        <dbReference type="PROSITE" id="PS50262"/>
    </source>
</evidence>
<dbReference type="Gene3D" id="1.20.1070.10">
    <property type="entry name" value="Rhodopsin 7-helix transmembrane proteins"/>
    <property type="match status" value="1"/>
</dbReference>
<keyword evidence="12" id="KW-0325">Glycoprotein</keyword>
<dbReference type="InterPro" id="IPR017452">
    <property type="entry name" value="GPCR_Rhodpsn_7TM"/>
</dbReference>
<feature type="transmembrane region" description="Helical" evidence="14">
    <location>
        <begin position="486"/>
        <end position="511"/>
    </location>
</feature>
<keyword evidence="3" id="KW-0433">Leucine-rich repeat</keyword>
<evidence type="ECO:0000256" key="11">
    <source>
        <dbReference type="ARBA" id="ARBA00023170"/>
    </source>
</evidence>
<evidence type="ECO:0000256" key="2">
    <source>
        <dbReference type="ARBA" id="ARBA00022475"/>
    </source>
</evidence>
<keyword evidence="6" id="KW-0677">Repeat</keyword>
<organism evidence="17 18">
    <name type="scientific">Equus caballus</name>
    <name type="common">Horse</name>
    <dbReference type="NCBI Taxonomy" id="9796"/>
    <lineage>
        <taxon>Eukaryota</taxon>
        <taxon>Metazoa</taxon>
        <taxon>Chordata</taxon>
        <taxon>Craniata</taxon>
        <taxon>Vertebrata</taxon>
        <taxon>Euteleostomi</taxon>
        <taxon>Mammalia</taxon>
        <taxon>Eutheria</taxon>
        <taxon>Laurasiatheria</taxon>
        <taxon>Perissodactyla</taxon>
        <taxon>Equidae</taxon>
        <taxon>Equus</taxon>
    </lineage>
</organism>
<dbReference type="InterPro" id="IPR001611">
    <property type="entry name" value="Leu-rich_rpt"/>
</dbReference>
<keyword evidence="13" id="KW-0807">Transducer</keyword>
<keyword evidence="7 14" id="KW-1133">Transmembrane helix</keyword>
<reference evidence="17" key="2">
    <citation type="submission" date="2025-08" db="UniProtKB">
        <authorList>
            <consortium name="Ensembl"/>
        </authorList>
    </citation>
    <scope>IDENTIFICATION</scope>
    <source>
        <strain evidence="17">Thoroughbred</strain>
    </source>
</reference>
<evidence type="ECO:0000256" key="12">
    <source>
        <dbReference type="ARBA" id="ARBA00023180"/>
    </source>
</evidence>
<dbReference type="GO" id="GO:0016500">
    <property type="term" value="F:protein-hormone receptor activity"/>
    <property type="evidence" value="ECO:0007669"/>
    <property type="project" value="InterPro"/>
</dbReference>
<gene>
    <name evidence="17 19" type="primary">LGR5</name>
</gene>
<evidence type="ECO:0000313" key="17">
    <source>
        <dbReference type="Ensembl" id="ENSECAP00000049076.1"/>
    </source>
</evidence>
<dbReference type="SUPFAM" id="SSF52058">
    <property type="entry name" value="L domain-like"/>
    <property type="match status" value="1"/>
</dbReference>
<evidence type="ECO:0000256" key="7">
    <source>
        <dbReference type="ARBA" id="ARBA00022989"/>
    </source>
</evidence>
<dbReference type="InterPro" id="IPR003591">
    <property type="entry name" value="Leu-rich_rpt_typical-subtyp"/>
</dbReference>
<reference evidence="17" key="3">
    <citation type="submission" date="2025-09" db="UniProtKB">
        <authorList>
            <consortium name="Ensembl"/>
        </authorList>
    </citation>
    <scope>IDENTIFICATION</scope>
    <source>
        <strain evidence="17">Thoroughbred</strain>
    </source>
</reference>
<sequence>MDAPSVGALLALPALLQLAAAGGSPGPGALLRGCPARCRCELDGRTLLRVDCADLGLAAPPADLSAFTSFLDLSMNNISQLPPHPLRGLRFLEELRLAGNALTSVPKGAFAGLYSLKVLMLQNNHLRQVPAEALQNLRSLQSLHLHNNRIHSLGKKCFEGLHSLETLDLNYNNLDEFPTAIRTLSNLKELGFHSNNIRLIPEKAFVGNPSLVTLQFYDNPIQLVGRSAFQHLPELRTLTLNGASQITEFPDLTGTGSLEGLTLTGAQISSLPRTVCAQFPNLRVLDLSYNLLEDLPSFSGCQKLQKIDLRRNGLCEIRVDTFQQLPALRSLNLAWNKIAIIHPSAFSTLPSLRKLDLSSNRLSSFPVTGLRGLTHLKLTGNHGLQSLISSENFPELKVIEMPYAYQCCAFGVCESVYKISSQRNEGDNSSTGDLHRKDEGMLQVQDERDLEDFLLDLEEDLQALHSVQCSPSPGPFKLCEYLLGNWLIRIGVWTIAVLALTCNALVTSTVFGAPLHLSSVKLLIGLTAMVNMLTGACSAVLAGVDAVTFGSFARHGAQWEQGVGCQVVGFLSVFASESSVFLLTLAALERGFSVKCSAKFERKAPFSSLKAAILLCAMLALALASAPLLGGREYSTSPLCLPLPFGEPGTTGYVVALVLLNSFCFLVMTVAYTRLYCGLERGGRGSAWDCCMVRHVALMLFTNCVLHCPVAFLSFSSLLNLTFVSPEVTRFILLVIVPLPACLNPLLYILFNPHFKEDLGSLGEQTRLWTRSKHTSLMSVNSDDAEKQSCNSTQALVTFPRARMAYDLPADSTVPPAHPGPESRHLSSVAFVPCL</sequence>